<proteinExistence type="predicted"/>
<keyword evidence="3" id="KW-1185">Reference proteome</keyword>
<accession>A0A2K8UFN6</accession>
<feature type="region of interest" description="Disordered" evidence="1">
    <location>
        <begin position="30"/>
        <end position="49"/>
    </location>
</feature>
<evidence type="ECO:0000313" key="2">
    <source>
        <dbReference type="EMBL" id="AUB84393.1"/>
    </source>
</evidence>
<dbReference type="EMBL" id="CP020370">
    <property type="protein sequence ID" value="AUB84393.1"/>
    <property type="molecule type" value="Genomic_DNA"/>
</dbReference>
<organism evidence="2 3">
    <name type="scientific">Candidatus Thiodictyon syntrophicum</name>
    <dbReference type="NCBI Taxonomy" id="1166950"/>
    <lineage>
        <taxon>Bacteria</taxon>
        <taxon>Pseudomonadati</taxon>
        <taxon>Pseudomonadota</taxon>
        <taxon>Gammaproteobacteria</taxon>
        <taxon>Chromatiales</taxon>
        <taxon>Chromatiaceae</taxon>
        <taxon>Thiodictyon</taxon>
    </lineage>
</organism>
<dbReference type="RefSeq" id="WP_100922049.1">
    <property type="nucleotide sequence ID" value="NZ_CP020370.1"/>
</dbReference>
<protein>
    <submittedName>
        <fullName evidence="2">Uncharacterized protein</fullName>
    </submittedName>
</protein>
<sequence>MLAGPAKRDQNLTIGEAVLDAVRHMHRERGLAEPALTGQGADGDGAASGEVRLQPVAVGGAAGEVGQVRGELAAGVGGGSGVRVRAVAGDAPDQAADALRVDPGAEIHPGAVLEEE</sequence>
<dbReference type="Proteomes" id="UP000232638">
    <property type="component" value="Chromosome"/>
</dbReference>
<evidence type="ECO:0000313" key="3">
    <source>
        <dbReference type="Proteomes" id="UP000232638"/>
    </source>
</evidence>
<dbReference type="KEGG" id="tsy:THSYN_27960"/>
<reference evidence="2 3" key="1">
    <citation type="submission" date="2017-03" db="EMBL/GenBank/DDBJ databases">
        <title>Complete genome sequence of Candidatus 'Thiodictyon syntrophicum' sp. nov. strain Cad16T, a photolithoautotroph purple sulfur bacterium isolated from an alpine meromictic lake.</title>
        <authorList>
            <person name="Luedin S.M."/>
            <person name="Pothier J.F."/>
            <person name="Danza F."/>
            <person name="Storelli N."/>
            <person name="Wittwer M."/>
            <person name="Tonolla M."/>
        </authorList>
    </citation>
    <scope>NUCLEOTIDE SEQUENCE [LARGE SCALE GENOMIC DNA]</scope>
    <source>
        <strain evidence="2 3">Cad16T</strain>
    </source>
</reference>
<gene>
    <name evidence="2" type="ORF">THSYN_27960</name>
</gene>
<name>A0A2K8UFN6_9GAMM</name>
<dbReference type="AlphaFoldDB" id="A0A2K8UFN6"/>
<evidence type="ECO:0000256" key="1">
    <source>
        <dbReference type="SAM" id="MobiDB-lite"/>
    </source>
</evidence>